<evidence type="ECO:0000256" key="2">
    <source>
        <dbReference type="SAM" id="Phobius"/>
    </source>
</evidence>
<dbReference type="AlphaFoldDB" id="A0AAE0VRY8"/>
<dbReference type="Proteomes" id="UP001195483">
    <property type="component" value="Unassembled WGS sequence"/>
</dbReference>
<reference evidence="4" key="1">
    <citation type="journal article" date="2021" name="Genome Biol. Evol.">
        <title>A High-Quality Reference Genome for a Parasitic Bivalve with Doubly Uniparental Inheritance (Bivalvia: Unionida).</title>
        <authorList>
            <person name="Smith C.H."/>
        </authorList>
    </citation>
    <scope>NUCLEOTIDE SEQUENCE</scope>
    <source>
        <strain evidence="4">CHS0354</strain>
    </source>
</reference>
<evidence type="ECO:0000313" key="4">
    <source>
        <dbReference type="EMBL" id="KAK3587851.1"/>
    </source>
</evidence>
<comment type="caution">
    <text evidence="4">The sequence shown here is derived from an EMBL/GenBank/DDBJ whole genome shotgun (WGS) entry which is preliminary data.</text>
</comment>
<dbReference type="PANTHER" id="PTHR24367">
    <property type="entry name" value="LEUCINE-RICH REPEAT-CONTAINING PROTEIN"/>
    <property type="match status" value="1"/>
</dbReference>
<evidence type="ECO:0000256" key="3">
    <source>
        <dbReference type="SAM" id="SignalP"/>
    </source>
</evidence>
<accession>A0AAE0VRY8</accession>
<dbReference type="EMBL" id="JAEAOA010001201">
    <property type="protein sequence ID" value="KAK3587851.1"/>
    <property type="molecule type" value="Genomic_DNA"/>
</dbReference>
<dbReference type="SUPFAM" id="SSF52058">
    <property type="entry name" value="L domain-like"/>
    <property type="match status" value="1"/>
</dbReference>
<evidence type="ECO:0000313" key="5">
    <source>
        <dbReference type="Proteomes" id="UP001195483"/>
    </source>
</evidence>
<dbReference type="Gene3D" id="3.80.10.10">
    <property type="entry name" value="Ribonuclease Inhibitor"/>
    <property type="match status" value="2"/>
</dbReference>
<protein>
    <submittedName>
        <fullName evidence="4">Uncharacterized protein</fullName>
    </submittedName>
</protein>
<dbReference type="InterPro" id="IPR032675">
    <property type="entry name" value="LRR_dom_sf"/>
</dbReference>
<organism evidence="4 5">
    <name type="scientific">Potamilus streckersoni</name>
    <dbReference type="NCBI Taxonomy" id="2493646"/>
    <lineage>
        <taxon>Eukaryota</taxon>
        <taxon>Metazoa</taxon>
        <taxon>Spiralia</taxon>
        <taxon>Lophotrochozoa</taxon>
        <taxon>Mollusca</taxon>
        <taxon>Bivalvia</taxon>
        <taxon>Autobranchia</taxon>
        <taxon>Heteroconchia</taxon>
        <taxon>Palaeoheterodonta</taxon>
        <taxon>Unionida</taxon>
        <taxon>Unionoidea</taxon>
        <taxon>Unionidae</taxon>
        <taxon>Ambleminae</taxon>
        <taxon>Lampsilini</taxon>
        <taxon>Potamilus</taxon>
    </lineage>
</organism>
<feature type="signal peptide" evidence="3">
    <location>
        <begin position="1"/>
        <end position="46"/>
    </location>
</feature>
<evidence type="ECO:0000256" key="1">
    <source>
        <dbReference type="SAM" id="MobiDB-lite"/>
    </source>
</evidence>
<gene>
    <name evidence="4" type="ORF">CHS0354_019721</name>
</gene>
<feature type="region of interest" description="Disordered" evidence="1">
    <location>
        <begin position="495"/>
        <end position="524"/>
    </location>
</feature>
<proteinExistence type="predicted"/>
<reference evidence="4" key="2">
    <citation type="journal article" date="2021" name="Genome Biol. Evol.">
        <title>Developing a high-quality reference genome for a parasitic bivalve with doubly uniparental inheritance (Bivalvia: Unionida).</title>
        <authorList>
            <person name="Smith C.H."/>
        </authorList>
    </citation>
    <scope>NUCLEOTIDE SEQUENCE</scope>
    <source>
        <strain evidence="4">CHS0354</strain>
        <tissue evidence="4">Mantle</tissue>
    </source>
</reference>
<name>A0AAE0VRY8_9BIVA</name>
<keyword evidence="2" id="KW-1133">Transmembrane helix</keyword>
<keyword evidence="2" id="KW-0812">Transmembrane</keyword>
<feature type="region of interest" description="Disordered" evidence="1">
    <location>
        <begin position="1"/>
        <end position="20"/>
    </location>
</feature>
<dbReference type="InterPro" id="IPR051295">
    <property type="entry name" value="LGI_related"/>
</dbReference>
<keyword evidence="2" id="KW-0472">Membrane</keyword>
<feature type="compositionally biased region" description="Low complexity" evidence="1">
    <location>
        <begin position="507"/>
        <end position="524"/>
    </location>
</feature>
<feature type="transmembrane region" description="Helical" evidence="2">
    <location>
        <begin position="695"/>
        <end position="716"/>
    </location>
</feature>
<keyword evidence="5" id="KW-1185">Reference proteome</keyword>
<feature type="chain" id="PRO_5042091225" evidence="3">
    <location>
        <begin position="47"/>
        <end position="717"/>
    </location>
</feature>
<dbReference type="PANTHER" id="PTHR24367:SF318">
    <property type="entry name" value="LEUCINE-RICH GLIOMA-INACTIVATED PROTEIN 1-LIKE"/>
    <property type="match status" value="1"/>
</dbReference>
<keyword evidence="3" id="KW-0732">Signal</keyword>
<reference evidence="4" key="3">
    <citation type="submission" date="2023-05" db="EMBL/GenBank/DDBJ databases">
        <authorList>
            <person name="Smith C.H."/>
        </authorList>
    </citation>
    <scope>NUCLEOTIDE SEQUENCE</scope>
    <source>
        <strain evidence="4">CHS0354</strain>
        <tissue evidence="4">Mantle</tissue>
    </source>
</reference>
<sequence length="717" mass="78089">MVTNKNYQDGQKDTKTGTFDTDQSSITMTPLFLLTTLAVLMTVSSASNCPQKCLCRAVSVSCHGMADFDKNFPSSKEQIRFWDSNINIIPRGIFSNVGQERFDSSKRSIHFYSTNIGTIEGEAFANLQNFESILFKNVNISRIKEGSFKNLKNLRSFSFLESNIGIIDQNAFVNFLNISDFRISNTKIDSILDNAFYDFQNISKFEISLTEIKTIESNSFSSFQGISLFELSWNRFESIGCSLLIQVALDTNYLKFAHNRFPCDCNLYWLMETLQLSSLEDVNYCTNAGGSLVYLSQISGGKNSVLGECSPCHSVAHTSLSLSVIISTTDLALNRSALNESITTGGLHAEYYTTSTGGPNVDYDTTSTEPGTSTLLTNMNMSNTLLASSKIDKMTTTTTTTITKHSETSENQSSNAICSGTCLSNSWTSIYNTESTTNFINAAKDVVQETKSVIVINNSTLKISSEMTLRGIPTNSTTTSLATILPSRLSTTFLSTRSPIDLPPTSSPTSSSTTRSPISSWTTSYPTSLPAKPTAIFSVYPGKFGTTRHNNEYRLYNGTLSKVSASSSKTASTLYTTTFRATSSQSAPLPTKTELVIATTKTKNVSVPSSSSKSNVVTVSLSSSVESSTKPLSTTRNVKIFSSIAATQPAFNTSPSTDTVHPKIAFPFWTDATRVSKKTTDVTSEPIRGRTSRTLVNGALPVTISGILAFTLHFILN</sequence>